<keyword evidence="2" id="KW-1185">Reference proteome</keyword>
<name>A0ACC6Q8K2_9ACTN</name>
<sequence>MHHDTYRPDYSSAGEPAARAADLKAGDQIPVLGGAAVLTVLEAVHDTASGSTLLRLAPAGGPDMVQLPSTALVNVRRPQPEADQDADQDDEDVTVSVALTVTEEVTYEFEAELELRARAVADPEMLRDYLAENEEVWLDHLNPLTHCVSVDERSLDNAALVLAA</sequence>
<proteinExistence type="predicted"/>
<gene>
    <name evidence="1" type="ORF">WKI67_42325</name>
</gene>
<evidence type="ECO:0000313" key="1">
    <source>
        <dbReference type="EMBL" id="MEJ8639949.1"/>
    </source>
</evidence>
<accession>A0ACC6Q8K2</accession>
<organism evidence="1 2">
    <name type="scientific">Streptomyces achmelvichensis</name>
    <dbReference type="NCBI Taxonomy" id="3134111"/>
    <lineage>
        <taxon>Bacteria</taxon>
        <taxon>Bacillati</taxon>
        <taxon>Actinomycetota</taxon>
        <taxon>Actinomycetes</taxon>
        <taxon>Kitasatosporales</taxon>
        <taxon>Streptomycetaceae</taxon>
        <taxon>Streptomyces</taxon>
    </lineage>
</organism>
<comment type="caution">
    <text evidence="1">The sequence shown here is derived from an EMBL/GenBank/DDBJ whole genome shotgun (WGS) entry which is preliminary data.</text>
</comment>
<dbReference type="EMBL" id="JBBKAJ010000034">
    <property type="protein sequence ID" value="MEJ8639949.1"/>
    <property type="molecule type" value="Genomic_DNA"/>
</dbReference>
<reference evidence="1" key="1">
    <citation type="submission" date="2024-03" db="EMBL/GenBank/DDBJ databases">
        <title>Novel Streptomyces species of biotechnological and ecological value are a feature of Machair soil.</title>
        <authorList>
            <person name="Prole J.R."/>
            <person name="Goodfellow M."/>
            <person name="Allenby N."/>
            <person name="Ward A.C."/>
        </authorList>
    </citation>
    <scope>NUCLEOTIDE SEQUENCE</scope>
    <source>
        <strain evidence="1">MS2.AVA.5</strain>
    </source>
</reference>
<evidence type="ECO:0000313" key="2">
    <source>
        <dbReference type="Proteomes" id="UP001377168"/>
    </source>
</evidence>
<dbReference type="Proteomes" id="UP001377168">
    <property type="component" value="Unassembled WGS sequence"/>
</dbReference>
<protein>
    <submittedName>
        <fullName evidence="1">Uncharacterized protein</fullName>
    </submittedName>
</protein>